<dbReference type="Pfam" id="PF13439">
    <property type="entry name" value="Glyco_transf_4"/>
    <property type="match status" value="1"/>
</dbReference>
<sequence length="382" mass="43090">MSVYILELSKEIGKQGHSVDIFTAQTHLQSQKIISVAQNIRVICLPVRSLKPLSKLELFDYLPDIFNSIEEFRRSQNIQYNFIHSHYWLSGIVGNYARQKWNVPHVTTFHTLAACKNLTKSGQPDPDLRVNSENEIARTADRIIVACQREKENVRLHFQVNPSKIEVIPCGVNFDLFRPESKELSIQKLGLQKGKRYILYIGRFSPVKGLDRLISALSLLKGDRELQLLVVGGDGEASPETQKLLALAKKLDVQQMLNPIGRVEQPNLATYYNAVDLLVVPSYYESFCLVVLEALACGTPVVAARVGAVDSIILEGKTGFVVDDNSPELLARGIQNFFASPMYRSLDREMLRSSIFNYSWPNIGKAIVEEYNSLVISKRHEI</sequence>
<accession>A0ABT7ASW2</accession>
<dbReference type="Pfam" id="PF00534">
    <property type="entry name" value="Glycos_transf_1"/>
    <property type="match status" value="1"/>
</dbReference>
<dbReference type="Proteomes" id="UP001235303">
    <property type="component" value="Unassembled WGS sequence"/>
</dbReference>
<dbReference type="InterPro" id="IPR028098">
    <property type="entry name" value="Glyco_trans_4-like_N"/>
</dbReference>
<organism evidence="3 4">
    <name type="scientific">Roseofilum acuticapitatum BLCC-M154</name>
    <dbReference type="NCBI Taxonomy" id="3022444"/>
    <lineage>
        <taxon>Bacteria</taxon>
        <taxon>Bacillati</taxon>
        <taxon>Cyanobacteriota</taxon>
        <taxon>Cyanophyceae</taxon>
        <taxon>Desertifilales</taxon>
        <taxon>Desertifilaceae</taxon>
        <taxon>Roseofilum</taxon>
        <taxon>Roseofilum acuticapitatum</taxon>
    </lineage>
</organism>
<keyword evidence="3" id="KW-0808">Transferase</keyword>
<dbReference type="SUPFAM" id="SSF53756">
    <property type="entry name" value="UDP-Glycosyltransferase/glycogen phosphorylase"/>
    <property type="match status" value="1"/>
</dbReference>
<dbReference type="EC" id="2.4.-.-" evidence="3"/>
<protein>
    <submittedName>
        <fullName evidence="3">Glycosyltransferase</fullName>
        <ecNumber evidence="3">2.4.-.-</ecNumber>
    </submittedName>
</protein>
<dbReference type="PANTHER" id="PTHR45947">
    <property type="entry name" value="SULFOQUINOVOSYL TRANSFERASE SQD2"/>
    <property type="match status" value="1"/>
</dbReference>
<comment type="caution">
    <text evidence="3">The sequence shown here is derived from an EMBL/GenBank/DDBJ whole genome shotgun (WGS) entry which is preliminary data.</text>
</comment>
<dbReference type="PANTHER" id="PTHR45947:SF3">
    <property type="entry name" value="SULFOQUINOVOSYL TRANSFERASE SQD2"/>
    <property type="match status" value="1"/>
</dbReference>
<proteinExistence type="predicted"/>
<dbReference type="InterPro" id="IPR050194">
    <property type="entry name" value="Glycosyltransferase_grp1"/>
</dbReference>
<feature type="domain" description="Glycosyl transferase family 1" evidence="1">
    <location>
        <begin position="182"/>
        <end position="341"/>
    </location>
</feature>
<evidence type="ECO:0000313" key="4">
    <source>
        <dbReference type="Proteomes" id="UP001235303"/>
    </source>
</evidence>
<keyword evidence="3" id="KW-0328">Glycosyltransferase</keyword>
<reference evidence="3 4" key="1">
    <citation type="submission" date="2023-01" db="EMBL/GenBank/DDBJ databases">
        <title>Novel diversity within Roseofilum (Cyanobacteria; Desertifilaceae) from marine benthic mats with descriptions of four novel species.</title>
        <authorList>
            <person name="Wang Y."/>
            <person name="Berthold D.E."/>
            <person name="Hu J."/>
            <person name="Lefler F.W."/>
            <person name="Laughinghouse H.D. IV."/>
        </authorList>
    </citation>
    <scope>NUCLEOTIDE SEQUENCE [LARGE SCALE GENOMIC DNA]</scope>
    <source>
        <strain evidence="3 4">BLCC-M154</strain>
    </source>
</reference>
<dbReference type="GO" id="GO:0016757">
    <property type="term" value="F:glycosyltransferase activity"/>
    <property type="evidence" value="ECO:0007669"/>
    <property type="project" value="UniProtKB-KW"/>
</dbReference>
<evidence type="ECO:0000259" key="2">
    <source>
        <dbReference type="Pfam" id="PF13439"/>
    </source>
</evidence>
<gene>
    <name evidence="3" type="ORF">PMG71_08110</name>
</gene>
<evidence type="ECO:0000313" key="3">
    <source>
        <dbReference type="EMBL" id="MDJ1169386.1"/>
    </source>
</evidence>
<dbReference type="InterPro" id="IPR001296">
    <property type="entry name" value="Glyco_trans_1"/>
</dbReference>
<feature type="domain" description="Glycosyltransferase subfamily 4-like N-terminal" evidence="2">
    <location>
        <begin position="2"/>
        <end position="175"/>
    </location>
</feature>
<dbReference type="RefSeq" id="WP_283753145.1">
    <property type="nucleotide sequence ID" value="NZ_JAQOSP010000057.1"/>
</dbReference>
<dbReference type="Gene3D" id="3.40.50.2000">
    <property type="entry name" value="Glycogen Phosphorylase B"/>
    <property type="match status" value="2"/>
</dbReference>
<keyword evidence="4" id="KW-1185">Reference proteome</keyword>
<dbReference type="EMBL" id="JAQOSP010000057">
    <property type="protein sequence ID" value="MDJ1169386.1"/>
    <property type="molecule type" value="Genomic_DNA"/>
</dbReference>
<name>A0ABT7ASW2_9CYAN</name>
<evidence type="ECO:0000259" key="1">
    <source>
        <dbReference type="Pfam" id="PF00534"/>
    </source>
</evidence>